<dbReference type="NCBIfam" id="NF009302">
    <property type="entry name" value="PRK12659.1"/>
    <property type="match status" value="1"/>
</dbReference>
<dbReference type="AlphaFoldDB" id="A0A517Z0G7"/>
<dbReference type="OrthoDB" id="9799219at2"/>
<evidence type="ECO:0000256" key="6">
    <source>
        <dbReference type="ARBA" id="ARBA00023136"/>
    </source>
</evidence>
<evidence type="ECO:0000313" key="9">
    <source>
        <dbReference type="Proteomes" id="UP000320496"/>
    </source>
</evidence>
<dbReference type="EMBL" id="CP036275">
    <property type="protein sequence ID" value="QDU35977.1"/>
    <property type="molecule type" value="Genomic_DNA"/>
</dbReference>
<dbReference type="InterPro" id="IPR050601">
    <property type="entry name" value="CPA3_antiporter_subunitC"/>
</dbReference>
<comment type="similarity">
    <text evidence="2">Belongs to the CPA3 antiporters (TC 2.A.63) subunit C family.</text>
</comment>
<protein>
    <submittedName>
        <fullName evidence="8">Na(+)/H(+) antiporter subunit C</fullName>
    </submittedName>
</protein>
<proteinExistence type="inferred from homology"/>
<dbReference type="Proteomes" id="UP000320496">
    <property type="component" value="Chromosome"/>
</dbReference>
<evidence type="ECO:0000256" key="4">
    <source>
        <dbReference type="ARBA" id="ARBA00022692"/>
    </source>
</evidence>
<dbReference type="PANTHER" id="PTHR34583:SF2">
    <property type="entry name" value="ANTIPORTER SUBUNIT MNHC2-RELATED"/>
    <property type="match status" value="1"/>
</dbReference>
<gene>
    <name evidence="8" type="primary">mrpC</name>
    <name evidence="8" type="ORF">Mal4_02600</name>
</gene>
<evidence type="ECO:0000256" key="1">
    <source>
        <dbReference type="ARBA" id="ARBA00004651"/>
    </source>
</evidence>
<evidence type="ECO:0000256" key="2">
    <source>
        <dbReference type="ARBA" id="ARBA00010388"/>
    </source>
</evidence>
<evidence type="ECO:0000313" key="8">
    <source>
        <dbReference type="EMBL" id="QDU35977.1"/>
    </source>
</evidence>
<evidence type="ECO:0000256" key="7">
    <source>
        <dbReference type="SAM" id="Phobius"/>
    </source>
</evidence>
<dbReference type="KEGG" id="mri:Mal4_02600"/>
<keyword evidence="4 7" id="KW-0812">Transmembrane</keyword>
<name>A0A517Z0G7_9PLAN</name>
<comment type="subcellular location">
    <subcellularLocation>
        <location evidence="1">Cell membrane</location>
        <topology evidence="1">Multi-pass membrane protein</topology>
    </subcellularLocation>
</comment>
<feature type="transmembrane region" description="Helical" evidence="7">
    <location>
        <begin position="28"/>
        <end position="50"/>
    </location>
</feature>
<keyword evidence="9" id="KW-1185">Reference proteome</keyword>
<dbReference type="PANTHER" id="PTHR34583">
    <property type="entry name" value="ANTIPORTER SUBUNIT MNHC2-RELATED"/>
    <property type="match status" value="1"/>
</dbReference>
<keyword evidence="3" id="KW-1003">Cell membrane</keyword>
<dbReference type="NCBIfam" id="NF006573">
    <property type="entry name" value="PRK09094.1"/>
    <property type="match status" value="1"/>
</dbReference>
<dbReference type="InterPro" id="IPR039428">
    <property type="entry name" value="NUOK/Mnh_C1-like"/>
</dbReference>
<organism evidence="8 9">
    <name type="scientific">Maioricimonas rarisocia</name>
    <dbReference type="NCBI Taxonomy" id="2528026"/>
    <lineage>
        <taxon>Bacteria</taxon>
        <taxon>Pseudomonadati</taxon>
        <taxon>Planctomycetota</taxon>
        <taxon>Planctomycetia</taxon>
        <taxon>Planctomycetales</taxon>
        <taxon>Planctomycetaceae</taxon>
        <taxon>Maioricimonas</taxon>
    </lineage>
</organism>
<dbReference type="Pfam" id="PF00420">
    <property type="entry name" value="Oxidored_q2"/>
    <property type="match status" value="1"/>
</dbReference>
<feature type="transmembrane region" description="Helical" evidence="7">
    <location>
        <begin position="75"/>
        <end position="96"/>
    </location>
</feature>
<reference evidence="8 9" key="1">
    <citation type="submission" date="2019-02" db="EMBL/GenBank/DDBJ databases">
        <title>Deep-cultivation of Planctomycetes and their phenomic and genomic characterization uncovers novel biology.</title>
        <authorList>
            <person name="Wiegand S."/>
            <person name="Jogler M."/>
            <person name="Boedeker C."/>
            <person name="Pinto D."/>
            <person name="Vollmers J."/>
            <person name="Rivas-Marin E."/>
            <person name="Kohn T."/>
            <person name="Peeters S.H."/>
            <person name="Heuer A."/>
            <person name="Rast P."/>
            <person name="Oberbeckmann S."/>
            <person name="Bunk B."/>
            <person name="Jeske O."/>
            <person name="Meyerdierks A."/>
            <person name="Storesund J.E."/>
            <person name="Kallscheuer N."/>
            <person name="Luecker S."/>
            <person name="Lage O.M."/>
            <person name="Pohl T."/>
            <person name="Merkel B.J."/>
            <person name="Hornburger P."/>
            <person name="Mueller R.-W."/>
            <person name="Bruemmer F."/>
            <person name="Labrenz M."/>
            <person name="Spormann A.M."/>
            <person name="Op den Camp H."/>
            <person name="Overmann J."/>
            <person name="Amann R."/>
            <person name="Jetten M.S.M."/>
            <person name="Mascher T."/>
            <person name="Medema M.H."/>
            <person name="Devos D.P."/>
            <person name="Kaster A.-K."/>
            <person name="Ovreas L."/>
            <person name="Rohde M."/>
            <person name="Galperin M.Y."/>
            <person name="Jogler C."/>
        </authorList>
    </citation>
    <scope>NUCLEOTIDE SEQUENCE [LARGE SCALE GENOMIC DNA]</scope>
    <source>
        <strain evidence="8 9">Mal4</strain>
    </source>
</reference>
<sequence>MDILLAITVGGLYATGLYMMLRRSVVKLLIGLGLLSHAANLLLFTAGGVVRGRPPIVPRGATRPPELVADPLPQALILTAIVISFAVLAFALVLIYRTCQTVGTDDLHDLKATDT</sequence>
<evidence type="ECO:0000256" key="3">
    <source>
        <dbReference type="ARBA" id="ARBA00022475"/>
    </source>
</evidence>
<evidence type="ECO:0000256" key="5">
    <source>
        <dbReference type="ARBA" id="ARBA00022989"/>
    </source>
</evidence>
<dbReference type="Gene3D" id="1.10.287.3510">
    <property type="match status" value="1"/>
</dbReference>
<dbReference type="GO" id="GO:0005886">
    <property type="term" value="C:plasma membrane"/>
    <property type="evidence" value="ECO:0007669"/>
    <property type="project" value="UniProtKB-SubCell"/>
</dbReference>
<keyword evidence="5 7" id="KW-1133">Transmembrane helix</keyword>
<dbReference type="RefSeq" id="WP_145366690.1">
    <property type="nucleotide sequence ID" value="NZ_CP036275.1"/>
</dbReference>
<keyword evidence="6 7" id="KW-0472">Membrane</keyword>
<accession>A0A517Z0G7</accession>